<name>D1GL11_9ASCI</name>
<dbReference type="AlphaFoldDB" id="D1GL11"/>
<keyword evidence="1" id="KW-0812">Transmembrane</keyword>
<keyword evidence="2" id="KW-0496">Mitochondrion</keyword>
<reference evidence="2" key="1">
    <citation type="journal article" date="2009" name="Mol. Biol. Evol.">
        <title>Hyper-variability of ascidian mitochondrial gene order: exposing the myth of deuterostome organelle genome stability.</title>
        <authorList>
            <person name="Gissi C."/>
            <person name="Pesole G."/>
            <person name="Mastrototaro F."/>
            <person name="Iannelli F."/>
            <person name="Guida V."/>
            <person name="Griggio F."/>
        </authorList>
    </citation>
    <scope>NUCLEOTIDE SEQUENCE</scope>
    <source>
        <tissue evidence="2">Single colony</tissue>
    </source>
</reference>
<proteinExistence type="predicted"/>
<accession>D1GL11</accession>
<gene>
    <name evidence="2" type="primary">atp8</name>
</gene>
<keyword evidence="1" id="KW-0472">Membrane</keyword>
<evidence type="ECO:0000256" key="1">
    <source>
        <dbReference type="SAM" id="Phobius"/>
    </source>
</evidence>
<sequence>MNLPHMNLKIMMYFFIFLFMMFFSLF</sequence>
<geneLocation type="mitochondrion" evidence="2"/>
<protein>
    <submittedName>
        <fullName evidence="2">ATPase subunit 8</fullName>
    </submittedName>
</protein>
<feature type="transmembrane region" description="Helical" evidence="1">
    <location>
        <begin position="6"/>
        <end position="25"/>
    </location>
</feature>
<evidence type="ECO:0000313" key="2">
    <source>
        <dbReference type="EMBL" id="CAX68858.1"/>
    </source>
</evidence>
<organism evidence="2">
    <name type="scientific">Diplosoma listerianum</name>
    <dbReference type="NCBI Taxonomy" id="168635"/>
    <lineage>
        <taxon>Eukaryota</taxon>
        <taxon>Metazoa</taxon>
        <taxon>Chordata</taxon>
        <taxon>Tunicata</taxon>
        <taxon>Ascidiacea</taxon>
        <taxon>Aplousobranchia</taxon>
        <taxon>Didemnidae</taxon>
        <taxon>Diplosoma</taxon>
    </lineage>
</organism>
<dbReference type="EMBL" id="FN313539">
    <property type="protein sequence ID" value="CAX68858.1"/>
    <property type="molecule type" value="Genomic_DNA"/>
</dbReference>
<keyword evidence="1" id="KW-1133">Transmembrane helix</keyword>